<name>A0A426TTH8_9CHLR</name>
<dbReference type="Proteomes" id="UP000280307">
    <property type="component" value="Unassembled WGS sequence"/>
</dbReference>
<evidence type="ECO:0000256" key="1">
    <source>
        <dbReference type="ARBA" id="ARBA00004141"/>
    </source>
</evidence>
<dbReference type="AlphaFoldDB" id="A0A426TTH8"/>
<evidence type="ECO:0000313" key="7">
    <source>
        <dbReference type="EMBL" id="RRR67968.1"/>
    </source>
</evidence>
<feature type="transmembrane region" description="Helical" evidence="5">
    <location>
        <begin position="129"/>
        <end position="146"/>
    </location>
</feature>
<proteinExistence type="predicted"/>
<evidence type="ECO:0000256" key="4">
    <source>
        <dbReference type="ARBA" id="ARBA00023136"/>
    </source>
</evidence>
<feature type="domain" description="Yip1" evidence="6">
    <location>
        <begin position="23"/>
        <end position="228"/>
    </location>
</feature>
<protein>
    <submittedName>
        <fullName evidence="7">YIP1 family protein</fullName>
    </submittedName>
</protein>
<evidence type="ECO:0000313" key="8">
    <source>
        <dbReference type="Proteomes" id="UP000280307"/>
    </source>
</evidence>
<evidence type="ECO:0000256" key="3">
    <source>
        <dbReference type="ARBA" id="ARBA00022989"/>
    </source>
</evidence>
<feature type="transmembrane region" description="Helical" evidence="5">
    <location>
        <begin position="215"/>
        <end position="241"/>
    </location>
</feature>
<dbReference type="GO" id="GO:0016020">
    <property type="term" value="C:membrane"/>
    <property type="evidence" value="ECO:0007669"/>
    <property type="project" value="UniProtKB-SubCell"/>
</dbReference>
<evidence type="ECO:0000256" key="2">
    <source>
        <dbReference type="ARBA" id="ARBA00022692"/>
    </source>
</evidence>
<comment type="caution">
    <text evidence="7">The sequence shown here is derived from an EMBL/GenBank/DDBJ whole genome shotgun (WGS) entry which is preliminary data.</text>
</comment>
<keyword evidence="3 5" id="KW-1133">Transmembrane helix</keyword>
<sequence>MIEMFNGALTLNRNMMLGLREAPDGVRRGFLLILLVGLLVGAVQGFNTMIQTATPERTVQNWRRELDSQVSQFVLTSNSPATADITRVINENKEPFFTMLEELLSLPTPLPRPASLLFQLLATTVSRPLSYLSGMLLAAAAAHVIARQFGGQGTIQQMVALGSLSVAPHALDALAVVPIMGGTFTTIAWVWGLVVLIIATSIAHNLDAGKAAMAVLFIPLLLIVAGLFSLCMLLALLVAAVGG</sequence>
<evidence type="ECO:0000256" key="5">
    <source>
        <dbReference type="SAM" id="Phobius"/>
    </source>
</evidence>
<keyword evidence="4 5" id="KW-0472">Membrane</keyword>
<evidence type="ECO:0000259" key="6">
    <source>
        <dbReference type="Pfam" id="PF04893"/>
    </source>
</evidence>
<keyword evidence="2 5" id="KW-0812">Transmembrane</keyword>
<dbReference type="Pfam" id="PF04893">
    <property type="entry name" value="Yip1"/>
    <property type="match status" value="1"/>
</dbReference>
<gene>
    <name evidence="7" type="ORF">EI684_18175</name>
</gene>
<accession>A0A426TTH8</accession>
<dbReference type="EMBL" id="RSAS01000754">
    <property type="protein sequence ID" value="RRR67968.1"/>
    <property type="molecule type" value="Genomic_DNA"/>
</dbReference>
<comment type="subcellular location">
    <subcellularLocation>
        <location evidence="1">Membrane</location>
        <topology evidence="1">Multi-pass membrane protein</topology>
    </subcellularLocation>
</comment>
<reference evidence="7 8" key="1">
    <citation type="submission" date="2018-12" db="EMBL/GenBank/DDBJ databases">
        <title>Genome Sequence of Candidatus Viridilinea halotolerans isolated from saline sulfide-rich spring.</title>
        <authorList>
            <person name="Grouzdev D.S."/>
            <person name="Burganskaya E.I."/>
            <person name="Krutkina M.S."/>
            <person name="Sukhacheva M.V."/>
            <person name="Gorlenko V.M."/>
        </authorList>
    </citation>
    <scope>NUCLEOTIDE SEQUENCE [LARGE SCALE GENOMIC DNA]</scope>
    <source>
        <strain evidence="7">Chok-6</strain>
    </source>
</reference>
<organism evidence="7 8">
    <name type="scientific">Candidatus Viridilinea halotolerans</name>
    <dbReference type="NCBI Taxonomy" id="2491704"/>
    <lineage>
        <taxon>Bacteria</taxon>
        <taxon>Bacillati</taxon>
        <taxon>Chloroflexota</taxon>
        <taxon>Chloroflexia</taxon>
        <taxon>Chloroflexales</taxon>
        <taxon>Chloroflexineae</taxon>
        <taxon>Oscillochloridaceae</taxon>
        <taxon>Candidatus Viridilinea</taxon>
    </lineage>
</organism>
<dbReference type="InterPro" id="IPR006977">
    <property type="entry name" value="Yip1_dom"/>
</dbReference>